<gene>
    <name evidence="1" type="ORF">METZ01_LOCUS29845</name>
</gene>
<protein>
    <submittedName>
        <fullName evidence="1">Uncharacterized protein</fullName>
    </submittedName>
</protein>
<dbReference type="AlphaFoldDB" id="A0A381QCD3"/>
<proteinExistence type="predicted"/>
<name>A0A381QCD3_9ZZZZ</name>
<sequence length="83" mass="9110">MTGRLHHAKALGTLFAAVKVVGCGGTSETLSAGQFEGFIPDLRGRRVMVFPVQPRTGVTADVDPEIVFALRTRRPTSDWSRRR</sequence>
<organism evidence="1">
    <name type="scientific">marine metagenome</name>
    <dbReference type="NCBI Taxonomy" id="408172"/>
    <lineage>
        <taxon>unclassified sequences</taxon>
        <taxon>metagenomes</taxon>
        <taxon>ecological metagenomes</taxon>
    </lineage>
</organism>
<evidence type="ECO:0000313" key="1">
    <source>
        <dbReference type="EMBL" id="SUZ76991.1"/>
    </source>
</evidence>
<dbReference type="EMBL" id="UINC01001298">
    <property type="protein sequence ID" value="SUZ76991.1"/>
    <property type="molecule type" value="Genomic_DNA"/>
</dbReference>
<reference evidence="1" key="1">
    <citation type="submission" date="2018-05" db="EMBL/GenBank/DDBJ databases">
        <authorList>
            <person name="Lanie J.A."/>
            <person name="Ng W.-L."/>
            <person name="Kazmierczak K.M."/>
            <person name="Andrzejewski T.M."/>
            <person name="Davidsen T.M."/>
            <person name="Wayne K.J."/>
            <person name="Tettelin H."/>
            <person name="Glass J.I."/>
            <person name="Rusch D."/>
            <person name="Podicherti R."/>
            <person name="Tsui H.-C.T."/>
            <person name="Winkler M.E."/>
        </authorList>
    </citation>
    <scope>NUCLEOTIDE SEQUENCE</scope>
</reference>
<accession>A0A381QCD3</accession>